<sequence>YKPVALKIRPVPTTLPENYKIIRKIPVDPLLSLPTLPTSQIPEFIPGVRLTLDRWLAIKSKLQKENFLWPQEIELIGWILRQDELGLAWDDSHKGQFRSDYFEDIKFPVVEHIPWSDRNMRIAPSMHDKL</sequence>
<name>A0A165WQR6_9AGAM</name>
<dbReference type="STRING" id="1314776.A0A165WQR6"/>
<dbReference type="OrthoDB" id="2941157at2759"/>
<accession>A0A165WQR6</accession>
<dbReference type="EMBL" id="KV428584">
    <property type="protein sequence ID" value="KZT31433.1"/>
    <property type="molecule type" value="Genomic_DNA"/>
</dbReference>
<gene>
    <name evidence="1" type="ORF">SISSUDRAFT_962732</name>
</gene>
<feature type="non-terminal residue" evidence="1">
    <location>
        <position position="1"/>
    </location>
</feature>
<organism evidence="1 2">
    <name type="scientific">Sistotremastrum suecicum HHB10207 ss-3</name>
    <dbReference type="NCBI Taxonomy" id="1314776"/>
    <lineage>
        <taxon>Eukaryota</taxon>
        <taxon>Fungi</taxon>
        <taxon>Dikarya</taxon>
        <taxon>Basidiomycota</taxon>
        <taxon>Agaricomycotina</taxon>
        <taxon>Agaricomycetes</taxon>
        <taxon>Sistotremastrales</taxon>
        <taxon>Sistotremastraceae</taxon>
        <taxon>Sistotremastrum</taxon>
    </lineage>
</organism>
<dbReference type="Proteomes" id="UP000076798">
    <property type="component" value="Unassembled WGS sequence"/>
</dbReference>
<dbReference type="AlphaFoldDB" id="A0A165WQR6"/>
<protein>
    <submittedName>
        <fullName evidence="1">Uncharacterized protein</fullName>
    </submittedName>
</protein>
<keyword evidence="2" id="KW-1185">Reference proteome</keyword>
<evidence type="ECO:0000313" key="2">
    <source>
        <dbReference type="Proteomes" id="UP000076798"/>
    </source>
</evidence>
<evidence type="ECO:0000313" key="1">
    <source>
        <dbReference type="EMBL" id="KZT31433.1"/>
    </source>
</evidence>
<proteinExistence type="predicted"/>
<feature type="non-terminal residue" evidence="1">
    <location>
        <position position="130"/>
    </location>
</feature>
<reference evidence="1 2" key="1">
    <citation type="journal article" date="2016" name="Mol. Biol. Evol.">
        <title>Comparative Genomics of Early-Diverging Mushroom-Forming Fungi Provides Insights into the Origins of Lignocellulose Decay Capabilities.</title>
        <authorList>
            <person name="Nagy L.G."/>
            <person name="Riley R."/>
            <person name="Tritt A."/>
            <person name="Adam C."/>
            <person name="Daum C."/>
            <person name="Floudas D."/>
            <person name="Sun H."/>
            <person name="Yadav J.S."/>
            <person name="Pangilinan J."/>
            <person name="Larsson K.H."/>
            <person name="Matsuura K."/>
            <person name="Barry K."/>
            <person name="Labutti K."/>
            <person name="Kuo R."/>
            <person name="Ohm R.A."/>
            <person name="Bhattacharya S.S."/>
            <person name="Shirouzu T."/>
            <person name="Yoshinaga Y."/>
            <person name="Martin F.M."/>
            <person name="Grigoriev I.V."/>
            <person name="Hibbett D.S."/>
        </authorList>
    </citation>
    <scope>NUCLEOTIDE SEQUENCE [LARGE SCALE GENOMIC DNA]</scope>
    <source>
        <strain evidence="1 2">HHB10207 ss-3</strain>
    </source>
</reference>